<evidence type="ECO:0000313" key="2">
    <source>
        <dbReference type="Proteomes" id="UP000009138"/>
    </source>
</evidence>
<sequence length="71" mass="7763">MSESNGSTVAFPMQMPFEISCVEKHLDRILSNVFSYSTIPHALFQLNFPFVSASSLDISSAAIVGYTLFAV</sequence>
<name>I1BXH7_RHIO9</name>
<organism evidence="1 2">
    <name type="scientific">Rhizopus delemar (strain RA 99-880 / ATCC MYA-4621 / FGSC 9543 / NRRL 43880)</name>
    <name type="common">Mucormycosis agent</name>
    <name type="synonym">Rhizopus arrhizus var. delemar</name>
    <dbReference type="NCBI Taxonomy" id="246409"/>
    <lineage>
        <taxon>Eukaryota</taxon>
        <taxon>Fungi</taxon>
        <taxon>Fungi incertae sedis</taxon>
        <taxon>Mucoromycota</taxon>
        <taxon>Mucoromycotina</taxon>
        <taxon>Mucoromycetes</taxon>
        <taxon>Mucorales</taxon>
        <taxon>Mucorineae</taxon>
        <taxon>Rhizopodaceae</taxon>
        <taxon>Rhizopus</taxon>
    </lineage>
</organism>
<dbReference type="AlphaFoldDB" id="I1BXH7"/>
<keyword evidence="2" id="KW-1185">Reference proteome</keyword>
<dbReference type="InParanoid" id="I1BXH7"/>
<evidence type="ECO:0000313" key="1">
    <source>
        <dbReference type="EMBL" id="EIE80907.1"/>
    </source>
</evidence>
<dbReference type="RefSeq" id="XP_067516303.1">
    <property type="nucleotide sequence ID" value="XM_067660202.1"/>
</dbReference>
<protein>
    <submittedName>
        <fullName evidence="1">Uncharacterized protein</fullName>
    </submittedName>
</protein>
<dbReference type="EMBL" id="CH476735">
    <property type="protein sequence ID" value="EIE80907.1"/>
    <property type="molecule type" value="Genomic_DNA"/>
</dbReference>
<dbReference type="Proteomes" id="UP000009138">
    <property type="component" value="Unassembled WGS sequence"/>
</dbReference>
<accession>I1BXH7</accession>
<dbReference type="GeneID" id="93612583"/>
<dbReference type="VEuPathDB" id="FungiDB:RO3G_05612"/>
<reference evidence="1 2" key="1">
    <citation type="journal article" date="2009" name="PLoS Genet.">
        <title>Genomic analysis of the basal lineage fungus Rhizopus oryzae reveals a whole-genome duplication.</title>
        <authorList>
            <person name="Ma L.-J."/>
            <person name="Ibrahim A.S."/>
            <person name="Skory C."/>
            <person name="Grabherr M.G."/>
            <person name="Burger G."/>
            <person name="Butler M."/>
            <person name="Elias M."/>
            <person name="Idnurm A."/>
            <person name="Lang B.F."/>
            <person name="Sone T."/>
            <person name="Abe A."/>
            <person name="Calvo S.E."/>
            <person name="Corrochano L.M."/>
            <person name="Engels R."/>
            <person name="Fu J."/>
            <person name="Hansberg W."/>
            <person name="Kim J.-M."/>
            <person name="Kodira C.D."/>
            <person name="Koehrsen M.J."/>
            <person name="Liu B."/>
            <person name="Miranda-Saavedra D."/>
            <person name="O'Leary S."/>
            <person name="Ortiz-Castellanos L."/>
            <person name="Poulter R."/>
            <person name="Rodriguez-Romero J."/>
            <person name="Ruiz-Herrera J."/>
            <person name="Shen Y.-Q."/>
            <person name="Zeng Q."/>
            <person name="Galagan J."/>
            <person name="Birren B.W."/>
            <person name="Cuomo C.A."/>
            <person name="Wickes B.L."/>
        </authorList>
    </citation>
    <scope>NUCLEOTIDE SEQUENCE [LARGE SCALE GENOMIC DNA]</scope>
    <source>
        <strain evidence="2">RA 99-880 / ATCC MYA-4621 / FGSC 9543 / NRRL 43880</strain>
    </source>
</reference>
<gene>
    <name evidence="1" type="ORF">RO3G_05612</name>
</gene>
<proteinExistence type="predicted"/>